<keyword evidence="5" id="KW-0408">Iron</keyword>
<gene>
    <name evidence="5" type="primary">rpo3</name>
    <name evidence="5" type="synonym">rpoD</name>
    <name evidence="7" type="ORF">SZ63_03400</name>
</gene>
<dbReference type="PANTHER" id="PTHR11800">
    <property type="entry name" value="DNA-DIRECTED RNA POLYMERASE"/>
    <property type="match status" value="1"/>
</dbReference>
<dbReference type="GO" id="GO:0006351">
    <property type="term" value="P:DNA-templated transcription"/>
    <property type="evidence" value="ECO:0007669"/>
    <property type="project" value="UniProtKB-UniRule"/>
</dbReference>
<evidence type="ECO:0000256" key="3">
    <source>
        <dbReference type="ARBA" id="ARBA00023163"/>
    </source>
</evidence>
<dbReference type="Pfam" id="PF00037">
    <property type="entry name" value="Fer4"/>
    <property type="match status" value="1"/>
</dbReference>
<dbReference type="NCBIfam" id="NF001988">
    <property type="entry name" value="PRK00783.1"/>
    <property type="match status" value="1"/>
</dbReference>
<dbReference type="PATRIC" id="fig|1550566.3.peg.735"/>
<dbReference type="InterPro" id="IPR022842">
    <property type="entry name" value="RNAP_Rpo3/Rpb3/RPAC1"/>
</dbReference>
<evidence type="ECO:0000259" key="6">
    <source>
        <dbReference type="PROSITE" id="PS51379"/>
    </source>
</evidence>
<dbReference type="GO" id="GO:0046983">
    <property type="term" value="F:protein dimerization activity"/>
    <property type="evidence" value="ECO:0007669"/>
    <property type="project" value="InterPro"/>
</dbReference>
<keyword evidence="1 5" id="KW-0240">DNA-directed RNA polymerase</keyword>
<sequence>MEIAFSRLDERVAKFTLIGVSTSFANMLRRAMISEVPTLAIEDVRIYDNTSVLFDEMLAHRLGLIPLRTDLKRYKPRSECTCEDAGCPVCTATYTLSVEGPKTVRSSDLIPQDPDAAPAEEGIPIIELARDQKVVLEAQAIVGTGKEHAKWQATTACGYKNYPVIAIDERCDGCGMCIDECPRNVLETAQGKVRVIEERQELCSLCRLCERACLAGGIGTEPAIHIGTDAERFIFVVEGDGSIPVREIIERALQYIQKSSDDLVDVMNEITGEGTE</sequence>
<dbReference type="Proteomes" id="UP000035301">
    <property type="component" value="Unassembled WGS sequence"/>
</dbReference>
<evidence type="ECO:0000256" key="2">
    <source>
        <dbReference type="ARBA" id="ARBA00022490"/>
    </source>
</evidence>
<dbReference type="GO" id="GO:0016491">
    <property type="term" value="F:oxidoreductase activity"/>
    <property type="evidence" value="ECO:0007669"/>
    <property type="project" value="UniProtKB-ARBA"/>
</dbReference>
<dbReference type="InterPro" id="IPR017896">
    <property type="entry name" value="4Fe4S_Fe-S-bd"/>
</dbReference>
<dbReference type="GO" id="GO:0000428">
    <property type="term" value="C:DNA-directed RNA polymerase complex"/>
    <property type="evidence" value="ECO:0007669"/>
    <property type="project" value="UniProtKB-KW"/>
</dbReference>
<dbReference type="Gene3D" id="2.170.120.12">
    <property type="entry name" value="DNA-directed RNA polymerase, insert domain"/>
    <property type="match status" value="1"/>
</dbReference>
<dbReference type="PROSITE" id="PS51379">
    <property type="entry name" value="4FE4S_FER_2"/>
    <property type="match status" value="2"/>
</dbReference>
<dbReference type="GO" id="GO:0005737">
    <property type="term" value="C:cytoplasm"/>
    <property type="evidence" value="ECO:0007669"/>
    <property type="project" value="UniProtKB-SubCell"/>
</dbReference>
<keyword evidence="5" id="KW-0003">3Fe-4S</keyword>
<reference evidence="7 8" key="1">
    <citation type="journal article" date="2015" name="Int. J. Syst. Evol. Microbiol.">
        <title>Methanoculleus sediminis sp. nov., a methanogen from sediments near a submarine mud volcano.</title>
        <authorList>
            <person name="Chen S.C."/>
            <person name="Chen M.F."/>
            <person name="Lai M.C."/>
            <person name="Weng C.Y."/>
            <person name="Wu S.Y."/>
            <person name="Lin S."/>
            <person name="Yang T.F."/>
            <person name="Chen P.C."/>
        </authorList>
    </citation>
    <scope>NUCLEOTIDE SEQUENCE [LARGE SCALE GENOMIC DNA]</scope>
    <source>
        <strain evidence="7 8">S3Fa</strain>
    </source>
</reference>
<dbReference type="RefSeq" id="WP_048181225.1">
    <property type="nucleotide sequence ID" value="NZ_JXOJ01000002.1"/>
</dbReference>
<dbReference type="SMART" id="SM00662">
    <property type="entry name" value="RPOLD"/>
    <property type="match status" value="1"/>
</dbReference>
<dbReference type="EC" id="2.7.7.6" evidence="5"/>
<dbReference type="InterPro" id="IPR011262">
    <property type="entry name" value="DNA-dir_RNA_pol_insert"/>
</dbReference>
<dbReference type="Gene3D" id="3.30.70.3110">
    <property type="match status" value="1"/>
</dbReference>
<comment type="similarity">
    <text evidence="4 5">Belongs to the archaeal Rpo3/eukaryotic RPB3 RNA polymerase subunit family.</text>
</comment>
<dbReference type="SUPFAM" id="SSF56553">
    <property type="entry name" value="Insert subdomain of RNA polymerase alpha subunit"/>
    <property type="match status" value="1"/>
</dbReference>
<dbReference type="PROSITE" id="PS00198">
    <property type="entry name" value="4FE4S_FER_1"/>
    <property type="match status" value="1"/>
</dbReference>
<dbReference type="PANTHER" id="PTHR11800:SF2">
    <property type="entry name" value="DNA-DIRECTED RNA POLYMERASE II SUBUNIT RPB3"/>
    <property type="match status" value="1"/>
</dbReference>
<proteinExistence type="inferred from homology"/>
<dbReference type="GO" id="GO:0046872">
    <property type="term" value="F:metal ion binding"/>
    <property type="evidence" value="ECO:0007669"/>
    <property type="project" value="UniProtKB-KW"/>
</dbReference>
<dbReference type="HAMAP" id="MF_00320">
    <property type="entry name" value="RNApol_arch_Rpo3"/>
    <property type="match status" value="1"/>
</dbReference>
<evidence type="ECO:0000313" key="7">
    <source>
        <dbReference type="EMBL" id="KLK88123.1"/>
    </source>
</evidence>
<evidence type="ECO:0000256" key="4">
    <source>
        <dbReference type="ARBA" id="ARBA00025804"/>
    </source>
</evidence>
<feature type="domain" description="4Fe-4S ferredoxin-type" evidence="6">
    <location>
        <begin position="194"/>
        <end position="223"/>
    </location>
</feature>
<keyword evidence="3 5" id="KW-0804">Transcription</keyword>
<dbReference type="InterPro" id="IPR017900">
    <property type="entry name" value="4Fe4S_Fe_S_CS"/>
</dbReference>
<comment type="caution">
    <text evidence="7">The sequence shown here is derived from an EMBL/GenBank/DDBJ whole genome shotgun (WGS) entry which is preliminary data.</text>
</comment>
<dbReference type="Gene3D" id="3.30.1360.10">
    <property type="entry name" value="RNA polymerase, RBP11-like subunit"/>
    <property type="match status" value="1"/>
</dbReference>
<keyword evidence="5" id="KW-0479">Metal-binding</keyword>
<dbReference type="Pfam" id="PF01000">
    <property type="entry name" value="RNA_pol_A_bac"/>
    <property type="match status" value="1"/>
</dbReference>
<dbReference type="CDD" id="cd07030">
    <property type="entry name" value="RNAP_D"/>
    <property type="match status" value="1"/>
</dbReference>
<evidence type="ECO:0000313" key="8">
    <source>
        <dbReference type="Proteomes" id="UP000035301"/>
    </source>
</evidence>
<comment type="subunit">
    <text evidence="5">Part of the RNA polymerase complex.</text>
</comment>
<feature type="binding site" evidence="5">
    <location>
        <position position="209"/>
    </location>
    <ligand>
        <name>[3Fe-4S] cluster</name>
        <dbReference type="ChEBI" id="CHEBI:21137"/>
    </ligand>
</feature>
<dbReference type="GO" id="GO:0003677">
    <property type="term" value="F:DNA binding"/>
    <property type="evidence" value="ECO:0007669"/>
    <property type="project" value="UniProtKB-UniRule"/>
</dbReference>
<dbReference type="InterPro" id="IPR036643">
    <property type="entry name" value="RNApol_insert_sf"/>
</dbReference>
<dbReference type="GO" id="GO:0051538">
    <property type="term" value="F:3 iron, 4 sulfur cluster binding"/>
    <property type="evidence" value="ECO:0007669"/>
    <property type="project" value="UniProtKB-KW"/>
</dbReference>
<feature type="domain" description="4Fe-4S ferredoxin-type" evidence="6">
    <location>
        <begin position="163"/>
        <end position="191"/>
    </location>
</feature>
<dbReference type="InterPro" id="IPR011263">
    <property type="entry name" value="DNA-dir_RNA_pol_RpoA/D/Rpb3"/>
</dbReference>
<dbReference type="InterPro" id="IPR050518">
    <property type="entry name" value="Rpo3/RPB3_RNA_Pol_subunit"/>
</dbReference>
<dbReference type="Pfam" id="PF01193">
    <property type="entry name" value="RNA_pol_L"/>
    <property type="match status" value="1"/>
</dbReference>
<keyword evidence="2 5" id="KW-0963">Cytoplasm</keyword>
<accession>A0A0H1QYW3</accession>
<keyword evidence="5" id="KW-0411">Iron-sulfur</keyword>
<feature type="binding site" evidence="5">
    <location>
        <position position="203"/>
    </location>
    <ligand>
        <name>[3Fe-4S] cluster</name>
        <dbReference type="ChEBI" id="CHEBI:21137"/>
    </ligand>
</feature>
<dbReference type="GO" id="GO:0003899">
    <property type="term" value="F:DNA-directed RNA polymerase activity"/>
    <property type="evidence" value="ECO:0007669"/>
    <property type="project" value="UniProtKB-UniRule"/>
</dbReference>
<dbReference type="OrthoDB" id="84933at2157"/>
<dbReference type="STRING" id="1550566.SZ63_03400"/>
<protein>
    <recommendedName>
        <fullName evidence="5">DNA-directed RNA polymerase subunit Rpo3</fullName>
        <ecNumber evidence="5">2.7.7.6</ecNumber>
    </recommendedName>
    <alternativeName>
        <fullName evidence="5">DNA-directed RNA polymerase subunit D</fullName>
    </alternativeName>
</protein>
<keyword evidence="5" id="KW-0808">Transferase</keyword>
<feature type="binding site" evidence="5">
    <location>
        <position position="206"/>
    </location>
    <ligand>
        <name>[3Fe-4S] cluster</name>
        <dbReference type="ChEBI" id="CHEBI:21137"/>
    </ligand>
</feature>
<dbReference type="EMBL" id="JXOJ01000002">
    <property type="protein sequence ID" value="KLK88123.1"/>
    <property type="molecule type" value="Genomic_DNA"/>
</dbReference>
<keyword evidence="5" id="KW-0548">Nucleotidyltransferase</keyword>
<dbReference type="SUPFAM" id="SSF55257">
    <property type="entry name" value="RBP11-like subunits of RNA polymerase"/>
    <property type="match status" value="1"/>
</dbReference>
<organism evidence="7 8">
    <name type="scientific">Methanoculleus sediminis</name>
    <dbReference type="NCBI Taxonomy" id="1550566"/>
    <lineage>
        <taxon>Archaea</taxon>
        <taxon>Methanobacteriati</taxon>
        <taxon>Methanobacteriota</taxon>
        <taxon>Stenosarchaea group</taxon>
        <taxon>Methanomicrobia</taxon>
        <taxon>Methanomicrobiales</taxon>
        <taxon>Methanomicrobiaceae</taxon>
        <taxon>Methanoculleus</taxon>
    </lineage>
</organism>
<comment type="subcellular location">
    <subcellularLocation>
        <location evidence="5">Cytoplasm</location>
    </subcellularLocation>
</comment>
<evidence type="ECO:0000256" key="5">
    <source>
        <dbReference type="HAMAP-Rule" id="MF_00320"/>
    </source>
</evidence>
<evidence type="ECO:0000256" key="1">
    <source>
        <dbReference type="ARBA" id="ARBA00022478"/>
    </source>
</evidence>
<name>A0A0H1QYW3_9EURY</name>
<comment type="catalytic activity">
    <reaction evidence="5">
        <text>RNA(n) + a ribonucleoside 5'-triphosphate = RNA(n+1) + diphosphate</text>
        <dbReference type="Rhea" id="RHEA:21248"/>
        <dbReference type="Rhea" id="RHEA-COMP:14527"/>
        <dbReference type="Rhea" id="RHEA-COMP:17342"/>
        <dbReference type="ChEBI" id="CHEBI:33019"/>
        <dbReference type="ChEBI" id="CHEBI:61557"/>
        <dbReference type="ChEBI" id="CHEBI:140395"/>
        <dbReference type="EC" id="2.7.7.6"/>
    </reaction>
</comment>
<keyword evidence="8" id="KW-1185">Reference proteome</keyword>
<comment type="cofactor">
    <cofactor evidence="5">
        <name>[3Fe-4S] cluster</name>
        <dbReference type="ChEBI" id="CHEBI:21137"/>
    </cofactor>
    <text evidence="5">Binds 1 [3Fe-4S] cluster.</text>
</comment>
<comment type="function">
    <text evidence="5">DNA-dependent RNA polymerase (RNAP) catalyzes the transcription of DNA into RNA using the four ribonucleoside triphosphates as substrates.</text>
</comment>
<dbReference type="InterPro" id="IPR036603">
    <property type="entry name" value="RBP11-like"/>
</dbReference>
<dbReference type="AlphaFoldDB" id="A0A0H1QYW3"/>